<proteinExistence type="predicted"/>
<dbReference type="Proteomes" id="UP000676310">
    <property type="component" value="Unassembled WGS sequence"/>
</dbReference>
<dbReference type="AlphaFoldDB" id="A0A8J2HWU9"/>
<accession>A0A8J2HWU9</accession>
<gene>
    <name evidence="1" type="ORF">ALTATR162_LOCUS1190</name>
</gene>
<dbReference type="GeneID" id="67012223"/>
<dbReference type="EMBL" id="CAJRGZ010000015">
    <property type="protein sequence ID" value="CAG5142630.1"/>
    <property type="molecule type" value="Genomic_DNA"/>
</dbReference>
<comment type="caution">
    <text evidence="1">The sequence shown here is derived from an EMBL/GenBank/DDBJ whole genome shotgun (WGS) entry which is preliminary data.</text>
</comment>
<evidence type="ECO:0000313" key="2">
    <source>
        <dbReference type="Proteomes" id="UP000676310"/>
    </source>
</evidence>
<keyword evidence="2" id="KW-1185">Reference proteome</keyword>
<dbReference type="OrthoDB" id="3694614at2759"/>
<name>A0A8J2HWU9_9PLEO</name>
<evidence type="ECO:0000313" key="1">
    <source>
        <dbReference type="EMBL" id="CAG5142630.1"/>
    </source>
</evidence>
<sequence length="159" mass="18290">MAPQFITKRLASCAGTPVHTLICGHTIHASFLHPTASSKCAPNCKDVNMATKAEPSFLCPTCYESQLRHKYNEFVNRCKEQAKKVGFSMETIVKEVKTDYESGQLAEKNEFDRWWDVFLKYTCFEKVGRESYKWKSEKEGLRDCKVVDGEYEEEVEVGR</sequence>
<protein>
    <submittedName>
        <fullName evidence="1">Uncharacterized protein</fullName>
    </submittedName>
</protein>
<reference evidence="1" key="1">
    <citation type="submission" date="2021-05" db="EMBL/GenBank/DDBJ databases">
        <authorList>
            <person name="Stam R."/>
        </authorList>
    </citation>
    <scope>NUCLEOTIDE SEQUENCE</scope>
    <source>
        <strain evidence="1">CS162</strain>
    </source>
</reference>
<organism evidence="1 2">
    <name type="scientific">Alternaria atra</name>
    <dbReference type="NCBI Taxonomy" id="119953"/>
    <lineage>
        <taxon>Eukaryota</taxon>
        <taxon>Fungi</taxon>
        <taxon>Dikarya</taxon>
        <taxon>Ascomycota</taxon>
        <taxon>Pezizomycotina</taxon>
        <taxon>Dothideomycetes</taxon>
        <taxon>Pleosporomycetidae</taxon>
        <taxon>Pleosporales</taxon>
        <taxon>Pleosporineae</taxon>
        <taxon>Pleosporaceae</taxon>
        <taxon>Alternaria</taxon>
        <taxon>Alternaria sect. Ulocladioides</taxon>
    </lineage>
</organism>
<dbReference type="RefSeq" id="XP_043164720.1">
    <property type="nucleotide sequence ID" value="XM_043308785.1"/>
</dbReference>